<dbReference type="CDD" id="cd00082">
    <property type="entry name" value="HisKA"/>
    <property type="match status" value="1"/>
</dbReference>
<evidence type="ECO:0000256" key="8">
    <source>
        <dbReference type="SAM" id="Phobius"/>
    </source>
</evidence>
<comment type="catalytic activity">
    <reaction evidence="1">
        <text>ATP + protein L-histidine = ADP + protein N-phospho-L-histidine.</text>
        <dbReference type="EC" id="2.7.13.3"/>
    </reaction>
</comment>
<dbReference type="Gene3D" id="3.40.50.2300">
    <property type="match status" value="1"/>
</dbReference>
<dbReference type="PANTHER" id="PTHR43047">
    <property type="entry name" value="TWO-COMPONENT HISTIDINE PROTEIN KINASE"/>
    <property type="match status" value="1"/>
</dbReference>
<dbReference type="InterPro" id="IPR001789">
    <property type="entry name" value="Sig_transdc_resp-reg_receiver"/>
</dbReference>
<dbReference type="InterPro" id="IPR036890">
    <property type="entry name" value="HATPase_C_sf"/>
</dbReference>
<reference evidence="11" key="1">
    <citation type="submission" date="2014-11" db="EMBL/GenBank/DDBJ databases">
        <authorList>
            <person name="Otto D Thomas"/>
            <person name="Naeem Raeece"/>
        </authorList>
    </citation>
    <scope>NUCLEOTIDE SEQUENCE</scope>
</reference>
<name>A0A0G4GZQ4_9ALVE</name>
<dbReference type="PhylomeDB" id="A0A0G4GZQ4"/>
<keyword evidence="8" id="KW-1133">Transmembrane helix</keyword>
<accession>A0A0G4GZQ4</accession>
<dbReference type="VEuPathDB" id="CryptoDB:Cvel_5447"/>
<dbReference type="Gene3D" id="3.30.565.10">
    <property type="entry name" value="Histidine kinase-like ATPase, C-terminal domain"/>
    <property type="match status" value="1"/>
</dbReference>
<evidence type="ECO:0000256" key="2">
    <source>
        <dbReference type="ARBA" id="ARBA00012438"/>
    </source>
</evidence>
<keyword evidence="3 6" id="KW-0597">Phosphoprotein</keyword>
<dbReference type="AlphaFoldDB" id="A0A0G4GZQ4"/>
<dbReference type="GO" id="GO:0009927">
    <property type="term" value="F:histidine phosphotransfer kinase activity"/>
    <property type="evidence" value="ECO:0007669"/>
    <property type="project" value="TreeGrafter"/>
</dbReference>
<evidence type="ECO:0000256" key="3">
    <source>
        <dbReference type="ARBA" id="ARBA00022553"/>
    </source>
</evidence>
<proteinExistence type="predicted"/>
<feature type="region of interest" description="Disordered" evidence="7">
    <location>
        <begin position="653"/>
        <end position="682"/>
    </location>
</feature>
<organism evidence="11">
    <name type="scientific">Chromera velia CCMP2878</name>
    <dbReference type="NCBI Taxonomy" id="1169474"/>
    <lineage>
        <taxon>Eukaryota</taxon>
        <taxon>Sar</taxon>
        <taxon>Alveolata</taxon>
        <taxon>Colpodellida</taxon>
        <taxon>Chromeraceae</taxon>
        <taxon>Chromera</taxon>
    </lineage>
</organism>
<dbReference type="InterPro" id="IPR003594">
    <property type="entry name" value="HATPase_dom"/>
</dbReference>
<evidence type="ECO:0000256" key="4">
    <source>
        <dbReference type="ARBA" id="ARBA00022679"/>
    </source>
</evidence>
<evidence type="ECO:0000259" key="9">
    <source>
        <dbReference type="PROSITE" id="PS50109"/>
    </source>
</evidence>
<dbReference type="Gene3D" id="1.10.287.130">
    <property type="match status" value="1"/>
</dbReference>
<keyword evidence="8" id="KW-0812">Transmembrane</keyword>
<dbReference type="GO" id="GO:0005886">
    <property type="term" value="C:plasma membrane"/>
    <property type="evidence" value="ECO:0007669"/>
    <property type="project" value="TreeGrafter"/>
</dbReference>
<dbReference type="EMBL" id="CDMZ01001713">
    <property type="protein sequence ID" value="CEM36554.1"/>
    <property type="molecule type" value="Genomic_DNA"/>
</dbReference>
<feature type="region of interest" description="Disordered" evidence="7">
    <location>
        <begin position="401"/>
        <end position="448"/>
    </location>
</feature>
<keyword evidence="5" id="KW-0418">Kinase</keyword>
<dbReference type="InterPro" id="IPR003661">
    <property type="entry name" value="HisK_dim/P_dom"/>
</dbReference>
<evidence type="ECO:0000256" key="7">
    <source>
        <dbReference type="SAM" id="MobiDB-lite"/>
    </source>
</evidence>
<dbReference type="Pfam" id="PF00072">
    <property type="entry name" value="Response_reg"/>
    <property type="match status" value="1"/>
</dbReference>
<feature type="region of interest" description="Disordered" evidence="7">
    <location>
        <begin position="460"/>
        <end position="497"/>
    </location>
</feature>
<feature type="transmembrane region" description="Helical" evidence="8">
    <location>
        <begin position="119"/>
        <end position="138"/>
    </location>
</feature>
<dbReference type="InterPro" id="IPR005467">
    <property type="entry name" value="His_kinase_dom"/>
</dbReference>
<evidence type="ECO:0000259" key="10">
    <source>
        <dbReference type="PROSITE" id="PS50110"/>
    </source>
</evidence>
<gene>
    <name evidence="11" type="ORF">Cvel_5447</name>
</gene>
<dbReference type="PROSITE" id="PS50109">
    <property type="entry name" value="HIS_KIN"/>
    <property type="match status" value="1"/>
</dbReference>
<dbReference type="SMART" id="SM00448">
    <property type="entry name" value="REC"/>
    <property type="match status" value="1"/>
</dbReference>
<evidence type="ECO:0000256" key="5">
    <source>
        <dbReference type="ARBA" id="ARBA00022777"/>
    </source>
</evidence>
<keyword evidence="4" id="KW-0808">Transferase</keyword>
<dbReference type="CDD" id="cd17546">
    <property type="entry name" value="REC_hyHK_CKI1_RcsC-like"/>
    <property type="match status" value="1"/>
</dbReference>
<evidence type="ECO:0000313" key="11">
    <source>
        <dbReference type="EMBL" id="CEM36554.1"/>
    </source>
</evidence>
<dbReference type="InterPro" id="IPR011006">
    <property type="entry name" value="CheY-like_superfamily"/>
</dbReference>
<feature type="domain" description="Histidine kinase" evidence="9">
    <location>
        <begin position="201"/>
        <end position="580"/>
    </location>
</feature>
<dbReference type="SMART" id="SM00387">
    <property type="entry name" value="HATPase_c"/>
    <property type="match status" value="1"/>
</dbReference>
<dbReference type="Pfam" id="PF02518">
    <property type="entry name" value="HATPase_c"/>
    <property type="match status" value="1"/>
</dbReference>
<dbReference type="PROSITE" id="PS50110">
    <property type="entry name" value="RESPONSE_REGULATORY"/>
    <property type="match status" value="1"/>
</dbReference>
<dbReference type="SUPFAM" id="SSF52172">
    <property type="entry name" value="CheY-like"/>
    <property type="match status" value="1"/>
</dbReference>
<dbReference type="InterPro" id="IPR004358">
    <property type="entry name" value="Sig_transdc_His_kin-like_C"/>
</dbReference>
<feature type="domain" description="Response regulatory" evidence="10">
    <location>
        <begin position="699"/>
        <end position="836"/>
    </location>
</feature>
<protein>
    <recommendedName>
        <fullName evidence="2">histidine kinase</fullName>
        <ecNumber evidence="2">2.7.13.3</ecNumber>
    </recommendedName>
</protein>
<evidence type="ECO:0000256" key="6">
    <source>
        <dbReference type="PROSITE-ProRule" id="PRU00169"/>
    </source>
</evidence>
<dbReference type="SUPFAM" id="SSF55874">
    <property type="entry name" value="ATPase domain of HSP90 chaperone/DNA topoisomerase II/histidine kinase"/>
    <property type="match status" value="1"/>
</dbReference>
<sequence>MAPTVISKSREGLPQQNGGAQLVDVDGKFFGGDFRSKCFARQLKHLAPCIKVFVCTVTINLILMWTIKIAPMLPLVTAWAGLVFMALALSPSLVLRIVPLAVLFKLFLCVFHIAEWHFWVINVADSVLWWIATWAASVERYSEGGVASTLDVASLGFLITVQLALFAWAFKILTIQTLAEAEKEAQLRARAEKGRDSFMSYIMHEMRNPLYGAALLILEFQETLRELKKAARQSARKKADQAADSLRASIDETSSRLRRLTEFLASPFDKMKGVCDDLLQLEKLDKGGFEYVFRPADVRAFVAKVAAQAAPLFGEKAATARGEKASAAARSSVTQQGVSFSWSFEFTCPDVEALLATRPVGVADFLRLDQVVSNFISNAKKFTKTGSVSLRCTLSFTTAPPTAAASPFSHDTTLPPGSKKPESDPSSGGLFALGSSASSASKLPPSSQIKQWETALALEKEGSPIQDAAEEEDKEERGDQERPPPPSEDNAGSDSMPSVLMRVEVQDSGPGLSEEDIGKLFKPYGQVRAGEMQNGGGTGLGLVICKSFVEAHMGGRIGVESAGRGEGSTFFFEVCLPLLPAHHDPPHGKTGLEQSETVGAKDSLSQSSLCATSLAQSPAVSARRLSAAGVITPERRMSYVSGIWNLHQTGLAAQSPPWTPTRTTKAKPSGMTPETCEGSPPSKTPVFLPDPSGAQVDSDVLLVDDDRFCLMAASGAIRRLGYSVLPAEDGDEAVDLVVKQGRSFRLILIDKNMGRVDGPAAVHQISAHLGALKGQMKGGENSEKVTVSPSQLVAPIVGLTGDALEEACEEFLVAGADEVLLKPLKLTDLKALLGQV</sequence>
<feature type="compositionally biased region" description="Low complexity" evidence="7">
    <location>
        <begin position="425"/>
        <end position="447"/>
    </location>
</feature>
<keyword evidence="8" id="KW-0472">Membrane</keyword>
<feature type="transmembrane region" description="Helical" evidence="8">
    <location>
        <begin position="93"/>
        <end position="113"/>
    </location>
</feature>
<evidence type="ECO:0000256" key="1">
    <source>
        <dbReference type="ARBA" id="ARBA00000085"/>
    </source>
</evidence>
<dbReference type="PANTHER" id="PTHR43047:SF69">
    <property type="entry name" value="HISTIDINE KINASE CONTAINING CHEY-HOMOLOGOUS RECEIVER DOMAIN-RELATED"/>
    <property type="match status" value="1"/>
</dbReference>
<dbReference type="PRINTS" id="PR00344">
    <property type="entry name" value="BCTRLSENSOR"/>
</dbReference>
<feature type="transmembrane region" description="Helical" evidence="8">
    <location>
        <begin position="45"/>
        <end position="63"/>
    </location>
</feature>
<dbReference type="GO" id="GO:0000155">
    <property type="term" value="F:phosphorelay sensor kinase activity"/>
    <property type="evidence" value="ECO:0007669"/>
    <property type="project" value="InterPro"/>
</dbReference>
<dbReference type="EC" id="2.7.13.3" evidence="2"/>
<feature type="modified residue" description="4-aspartylphosphate" evidence="6">
    <location>
        <position position="750"/>
    </location>
</feature>